<dbReference type="OrthoDB" id="30642at2157"/>
<dbReference type="PANTHER" id="PTHR32481">
    <property type="entry name" value="AMINOPEPTIDASE"/>
    <property type="match status" value="1"/>
</dbReference>
<feature type="binding site" evidence="8">
    <location>
        <position position="323"/>
    </location>
    <ligand>
        <name>Zn(2+)</name>
        <dbReference type="ChEBI" id="CHEBI:29105"/>
        <label>2</label>
    </ligand>
</feature>
<dbReference type="KEGG" id="ttn:TTX_1027"/>
<evidence type="ECO:0000313" key="9">
    <source>
        <dbReference type="EMBL" id="CCC81672.1"/>
    </source>
</evidence>
<dbReference type="Pfam" id="PF05343">
    <property type="entry name" value="Peptidase_M42"/>
    <property type="match status" value="1"/>
</dbReference>
<evidence type="ECO:0000256" key="7">
    <source>
        <dbReference type="PIRSR" id="PIRSR001123-1"/>
    </source>
</evidence>
<reference evidence="9 10" key="1">
    <citation type="journal article" date="2011" name="PLoS ONE">
        <title>The complete genome sequence of Thermoproteus tenax: a physiologically versatile member of the Crenarchaeota.</title>
        <authorList>
            <person name="Siebers B."/>
            <person name="Zaparty M."/>
            <person name="Raddatz G."/>
            <person name="Tjaden B."/>
            <person name="Albers S.V."/>
            <person name="Bell S.D."/>
            <person name="Blombach F."/>
            <person name="Kletzin A."/>
            <person name="Kyrpides N."/>
            <person name="Lanz C."/>
            <person name="Plagens A."/>
            <person name="Rampp M."/>
            <person name="Rosinus A."/>
            <person name="von Jan M."/>
            <person name="Makarova K.S."/>
            <person name="Klenk H.P."/>
            <person name="Schuster S.C."/>
            <person name="Hensel R."/>
        </authorList>
    </citation>
    <scope>NUCLEOTIDE SEQUENCE [LARGE SCALE GENOMIC DNA]</scope>
    <source>
        <strain evidence="10">ATCC 35583 / DSM 2078 / JCM 9277 / NBRC 100435 / Kra 1</strain>
    </source>
</reference>
<feature type="binding site" evidence="8">
    <location>
        <position position="178"/>
    </location>
    <ligand>
        <name>Zn(2+)</name>
        <dbReference type="ChEBI" id="CHEBI:29105"/>
        <label>1</label>
    </ligand>
</feature>
<dbReference type="CDD" id="cd05656">
    <property type="entry name" value="M42_Frv"/>
    <property type="match status" value="1"/>
</dbReference>
<dbReference type="PIRSF" id="PIRSF001123">
    <property type="entry name" value="PepA_GA"/>
    <property type="match status" value="1"/>
</dbReference>
<evidence type="ECO:0000256" key="3">
    <source>
        <dbReference type="ARBA" id="ARBA00022670"/>
    </source>
</evidence>
<dbReference type="GO" id="GO:0004177">
    <property type="term" value="F:aminopeptidase activity"/>
    <property type="evidence" value="ECO:0007669"/>
    <property type="project" value="UniProtKB-UniRule"/>
</dbReference>
<organism evidence="9 10">
    <name type="scientific">Thermoproteus tenax (strain ATCC 35583 / DSM 2078 / JCM 9277 / NBRC 100435 / Kra 1)</name>
    <dbReference type="NCBI Taxonomy" id="768679"/>
    <lineage>
        <taxon>Archaea</taxon>
        <taxon>Thermoproteota</taxon>
        <taxon>Thermoprotei</taxon>
        <taxon>Thermoproteales</taxon>
        <taxon>Thermoproteaceae</taxon>
        <taxon>Thermoproteus</taxon>
    </lineage>
</organism>
<feature type="binding site" evidence="8">
    <location>
        <position position="64"/>
    </location>
    <ligand>
        <name>Zn(2+)</name>
        <dbReference type="ChEBI" id="CHEBI:29105"/>
        <label>1</label>
    </ligand>
</feature>
<dbReference type="Gene3D" id="3.40.630.10">
    <property type="entry name" value="Zn peptidases"/>
    <property type="match status" value="1"/>
</dbReference>
<dbReference type="HOGENOM" id="CLU_047249_1_0_2"/>
<dbReference type="RefSeq" id="WP_014126927.1">
    <property type="nucleotide sequence ID" value="NC_016070.1"/>
</dbReference>
<dbReference type="eggNOG" id="arCOG01518">
    <property type="taxonomic scope" value="Archaea"/>
</dbReference>
<feature type="binding site" evidence="8">
    <location>
        <position position="178"/>
    </location>
    <ligand>
        <name>Zn(2+)</name>
        <dbReference type="ChEBI" id="CHEBI:29105"/>
        <label>2</label>
    </ligand>
</feature>
<keyword evidence="2" id="KW-0031">Aminopeptidase</keyword>
<evidence type="ECO:0000256" key="8">
    <source>
        <dbReference type="PIRSR" id="PIRSR001123-2"/>
    </source>
</evidence>
<dbReference type="SUPFAM" id="SSF53187">
    <property type="entry name" value="Zn-dependent exopeptidases"/>
    <property type="match status" value="1"/>
</dbReference>
<proteinExistence type="inferred from homology"/>
<dbReference type="InterPro" id="IPR051464">
    <property type="entry name" value="Peptidase_M42_aminopept"/>
</dbReference>
<dbReference type="Proteomes" id="UP000002654">
    <property type="component" value="Chromosome"/>
</dbReference>
<dbReference type="STRING" id="768679.TTX_1027"/>
<feature type="active site" description="Proton acceptor" evidence="7">
    <location>
        <position position="208"/>
    </location>
</feature>
<dbReference type="Gene3D" id="2.40.30.40">
    <property type="entry name" value="Peptidase M42, domain 2"/>
    <property type="match status" value="1"/>
</dbReference>
<evidence type="ECO:0000256" key="2">
    <source>
        <dbReference type="ARBA" id="ARBA00022438"/>
    </source>
</evidence>
<sequence>MQDFKALLKRLSEAFGPSGFEDEVRDLVIEEMRPYVDQIFVDKWGNVYGVKKGRTEYRAMVAAHMDEIGLVVDHVEKSGFLRVKPVGGWNEVTLVGQRVIIKARDGRKIRGVVGTRPPHITPPGKEREAPEMKDLFIDIGASSAEEVAKLGVEVGSVAVLDREFVDLAYDVVTGKAFDDRVGLAVMLYTLRQLDDIPVTLYAVATVQEEVGLRGASIAAERVNPHYAIALDTTVASDVPGASERDYVARVGKGPAIKVLDGGRAGLFIAHPRLRDFIVEVARREGIPHQLEVLYGGTTDALAIAFRREGVPAATISIPTRYIHSPVEVLKVDDAVNASKLLAATIRNSDSNFIESLLEKHIK</sequence>
<dbReference type="GO" id="GO:0006508">
    <property type="term" value="P:proteolysis"/>
    <property type="evidence" value="ECO:0007669"/>
    <property type="project" value="UniProtKB-KW"/>
</dbReference>
<dbReference type="SUPFAM" id="SSF101821">
    <property type="entry name" value="Aminopeptidase/glucanase lid domain"/>
    <property type="match status" value="1"/>
</dbReference>
<comment type="cofactor">
    <cofactor evidence="8">
        <name>a divalent metal cation</name>
        <dbReference type="ChEBI" id="CHEBI:60240"/>
    </cofactor>
    <text evidence="8">Binds 2 divalent metal cations per subunit.</text>
</comment>
<dbReference type="GO" id="GO:0046872">
    <property type="term" value="F:metal ion binding"/>
    <property type="evidence" value="ECO:0007669"/>
    <property type="project" value="UniProtKB-UniRule"/>
</dbReference>
<dbReference type="GeneID" id="11261916"/>
<evidence type="ECO:0000313" key="10">
    <source>
        <dbReference type="Proteomes" id="UP000002654"/>
    </source>
</evidence>
<dbReference type="PANTHER" id="PTHR32481:SF0">
    <property type="entry name" value="AMINOPEPTIDASE YPDE-RELATED"/>
    <property type="match status" value="1"/>
</dbReference>
<dbReference type="AlphaFoldDB" id="G4RQ26"/>
<dbReference type="EMBL" id="FN869859">
    <property type="protein sequence ID" value="CCC81672.1"/>
    <property type="molecule type" value="Genomic_DNA"/>
</dbReference>
<dbReference type="InterPro" id="IPR023367">
    <property type="entry name" value="Peptidase_M42_dom2"/>
</dbReference>
<accession>G4RQ26</accession>
<evidence type="ECO:0000256" key="1">
    <source>
        <dbReference type="ARBA" id="ARBA00006272"/>
    </source>
</evidence>
<feature type="binding site" evidence="8">
    <location>
        <position position="209"/>
    </location>
    <ligand>
        <name>Zn(2+)</name>
        <dbReference type="ChEBI" id="CHEBI:29105"/>
        <label>2</label>
    </ligand>
</feature>
<gene>
    <name evidence="9" type="primary">frvX</name>
    <name evidence="9" type="ordered locus">TTX_1027</name>
</gene>
<dbReference type="PaxDb" id="768679-TTX_1027"/>
<keyword evidence="4 8" id="KW-0479">Metal-binding</keyword>
<feature type="binding site" evidence="8">
    <location>
        <position position="231"/>
    </location>
    <ligand>
        <name>Zn(2+)</name>
        <dbReference type="ChEBI" id="CHEBI:29105"/>
        <label>1</label>
    </ligand>
</feature>
<keyword evidence="10" id="KW-1185">Reference proteome</keyword>
<keyword evidence="3" id="KW-0645">Protease</keyword>
<comment type="similarity">
    <text evidence="1 6">Belongs to the peptidase M42 family.</text>
</comment>
<evidence type="ECO:0000256" key="4">
    <source>
        <dbReference type="ARBA" id="ARBA00022723"/>
    </source>
</evidence>
<name>G4RQ26_THETK</name>
<dbReference type="InterPro" id="IPR008007">
    <property type="entry name" value="Peptidase_M42"/>
</dbReference>
<keyword evidence="5" id="KW-0378">Hydrolase</keyword>
<protein>
    <submittedName>
        <fullName evidence="9">Cellulase M related protein</fullName>
    </submittedName>
</protein>
<evidence type="ECO:0000256" key="6">
    <source>
        <dbReference type="PIRNR" id="PIRNR001123"/>
    </source>
</evidence>
<evidence type="ECO:0000256" key="5">
    <source>
        <dbReference type="ARBA" id="ARBA00022801"/>
    </source>
</evidence>
<dbReference type="PATRIC" id="fig|768679.9.peg.1037"/>